<evidence type="ECO:0000256" key="1">
    <source>
        <dbReference type="ARBA" id="ARBA00004323"/>
    </source>
</evidence>
<keyword evidence="8 11" id="KW-0472">Membrane</keyword>
<dbReference type="AlphaFoldDB" id="A0A3P8WA00"/>
<keyword evidence="3 11" id="KW-0808">Transferase</keyword>
<reference evidence="12 13" key="1">
    <citation type="journal article" date="2014" name="Nat. Genet.">
        <title>Whole-genome sequence of a flatfish provides insights into ZW sex chromosome evolution and adaptation to a benthic lifestyle.</title>
        <authorList>
            <person name="Chen S."/>
            <person name="Zhang G."/>
            <person name="Shao C."/>
            <person name="Huang Q."/>
            <person name="Liu G."/>
            <person name="Zhang P."/>
            <person name="Song W."/>
            <person name="An N."/>
            <person name="Chalopin D."/>
            <person name="Volff J.N."/>
            <person name="Hong Y."/>
            <person name="Li Q."/>
            <person name="Sha Z."/>
            <person name="Zhou H."/>
            <person name="Xie M."/>
            <person name="Yu Q."/>
            <person name="Liu Y."/>
            <person name="Xiang H."/>
            <person name="Wang N."/>
            <person name="Wu K."/>
            <person name="Yang C."/>
            <person name="Zhou Q."/>
            <person name="Liao X."/>
            <person name="Yang L."/>
            <person name="Hu Q."/>
            <person name="Zhang J."/>
            <person name="Meng L."/>
            <person name="Jin L."/>
            <person name="Tian Y."/>
            <person name="Lian J."/>
            <person name="Yang J."/>
            <person name="Miao G."/>
            <person name="Liu S."/>
            <person name="Liang Z."/>
            <person name="Yan F."/>
            <person name="Li Y."/>
            <person name="Sun B."/>
            <person name="Zhang H."/>
            <person name="Zhang J."/>
            <person name="Zhu Y."/>
            <person name="Du M."/>
            <person name="Zhao Y."/>
            <person name="Schartl M."/>
            <person name="Tang Q."/>
            <person name="Wang J."/>
        </authorList>
    </citation>
    <scope>NUCLEOTIDE SEQUENCE</scope>
</reference>
<comment type="similarity">
    <text evidence="2 11">Belongs to the sulfotransferase 2 family.</text>
</comment>
<dbReference type="RefSeq" id="XP_008325810.1">
    <property type="nucleotide sequence ID" value="XM_008327588.2"/>
</dbReference>
<organism evidence="12 13">
    <name type="scientific">Cynoglossus semilaevis</name>
    <name type="common">Tongue sole</name>
    <dbReference type="NCBI Taxonomy" id="244447"/>
    <lineage>
        <taxon>Eukaryota</taxon>
        <taxon>Metazoa</taxon>
        <taxon>Chordata</taxon>
        <taxon>Craniata</taxon>
        <taxon>Vertebrata</taxon>
        <taxon>Euteleostomi</taxon>
        <taxon>Actinopterygii</taxon>
        <taxon>Neopterygii</taxon>
        <taxon>Teleostei</taxon>
        <taxon>Neoteleostei</taxon>
        <taxon>Acanthomorphata</taxon>
        <taxon>Carangaria</taxon>
        <taxon>Pleuronectiformes</taxon>
        <taxon>Pleuronectoidei</taxon>
        <taxon>Cynoglossidae</taxon>
        <taxon>Cynoglossinae</taxon>
        <taxon>Cynoglossus</taxon>
    </lineage>
</organism>
<dbReference type="InterPro" id="IPR005331">
    <property type="entry name" value="Sulfotransferase"/>
</dbReference>
<keyword evidence="9 11" id="KW-0325">Glycoprotein</keyword>
<dbReference type="PANTHER" id="PTHR12137">
    <property type="entry name" value="CARBOHYDRATE SULFOTRANSFERASE"/>
    <property type="match status" value="1"/>
</dbReference>
<accession>A0A3P8WA00</accession>
<keyword evidence="7 11" id="KW-0333">Golgi apparatus</keyword>
<proteinExistence type="inferred from homology"/>
<feature type="transmembrane region" description="Helical" evidence="11">
    <location>
        <begin position="32"/>
        <end position="54"/>
    </location>
</feature>
<keyword evidence="5 11" id="KW-0735">Signal-anchor</keyword>
<keyword evidence="4 11" id="KW-0812">Transmembrane</keyword>
<dbReference type="EC" id="2.8.2.-" evidence="11"/>
<evidence type="ECO:0000256" key="9">
    <source>
        <dbReference type="ARBA" id="ARBA00023180"/>
    </source>
</evidence>
<comment type="subcellular location">
    <subcellularLocation>
        <location evidence="1 11">Golgi apparatus membrane</location>
        <topology evidence="1 11">Single-pass type II membrane protein</topology>
    </subcellularLocation>
</comment>
<evidence type="ECO:0000256" key="7">
    <source>
        <dbReference type="ARBA" id="ARBA00023034"/>
    </source>
</evidence>
<dbReference type="GO" id="GO:0016051">
    <property type="term" value="P:carbohydrate biosynthetic process"/>
    <property type="evidence" value="ECO:0007669"/>
    <property type="project" value="InterPro"/>
</dbReference>
<dbReference type="GeneTree" id="ENSGT00940000156614"/>
<evidence type="ECO:0000313" key="13">
    <source>
        <dbReference type="Proteomes" id="UP000265120"/>
    </source>
</evidence>
<dbReference type="OMA" id="SHEAVHY"/>
<protein>
    <recommendedName>
        <fullName evidence="11">Carbohydrate sulfotransferase</fullName>
        <ecNumber evidence="11">2.8.2.-</ecNumber>
    </recommendedName>
</protein>
<sequence>MFFKAYSVSSVFTGSVLKRIINPAAMASNHRLLKLLTCGLFVSTIIVFSFFYGWDVPNILREYRTQQVHEDRQKQRKQLIKEVCDSNREKYMEIPLREDYWKTFLVDDNYRIIYCFVPKVACTNWKRFMYMLKHDQLSVDPNNITDDVHAVTALNYLWKFPKEEIEAKLKNYTKFMFVRDPFVRVISAYRNKFEWITQKYYLKYGREMLQRYGNWSNPPETAEELLAIDKRVTFDNFVQYLVDPRSEENRFFDEHWRQAYRMCHPCVVQYDFIGHLENLEEDTKQLFELLHLQNDMKIADAFPNVTTTSVLLEWFRTVSQEDRRKLYKLYEPDFKLFGYRKPEELFETEDQDRAL</sequence>
<evidence type="ECO:0000256" key="3">
    <source>
        <dbReference type="ARBA" id="ARBA00022679"/>
    </source>
</evidence>
<evidence type="ECO:0000256" key="8">
    <source>
        <dbReference type="ARBA" id="ARBA00023136"/>
    </source>
</evidence>
<evidence type="ECO:0000256" key="5">
    <source>
        <dbReference type="ARBA" id="ARBA00022968"/>
    </source>
</evidence>
<dbReference type="InParanoid" id="A0A3P8WA00"/>
<evidence type="ECO:0000313" key="12">
    <source>
        <dbReference type="Ensembl" id="ENSCSEP00000021395.1"/>
    </source>
</evidence>
<reference evidence="12" key="3">
    <citation type="submission" date="2025-09" db="UniProtKB">
        <authorList>
            <consortium name="Ensembl"/>
        </authorList>
    </citation>
    <scope>IDENTIFICATION</scope>
</reference>
<keyword evidence="6 11" id="KW-1133">Transmembrane helix</keyword>
<evidence type="ECO:0000256" key="10">
    <source>
        <dbReference type="ARBA" id="ARBA00023277"/>
    </source>
</evidence>
<evidence type="ECO:0000256" key="4">
    <source>
        <dbReference type="ARBA" id="ARBA00022692"/>
    </source>
</evidence>
<dbReference type="OrthoDB" id="2019940at2759"/>
<dbReference type="GO" id="GO:0008146">
    <property type="term" value="F:sulfotransferase activity"/>
    <property type="evidence" value="ECO:0007669"/>
    <property type="project" value="InterPro"/>
</dbReference>
<dbReference type="GeneID" id="103391351"/>
<dbReference type="KEGG" id="csem:103391351"/>
<dbReference type="Ensembl" id="ENSCSET00000021669.1">
    <property type="protein sequence ID" value="ENSCSEP00000021395.1"/>
    <property type="gene ID" value="ENSCSEG00000013655.1"/>
</dbReference>
<dbReference type="Pfam" id="PF03567">
    <property type="entry name" value="Sulfotransfer_2"/>
    <property type="match status" value="1"/>
</dbReference>
<evidence type="ECO:0000256" key="11">
    <source>
        <dbReference type="RuleBase" id="RU364020"/>
    </source>
</evidence>
<dbReference type="GO" id="GO:0030166">
    <property type="term" value="P:proteoglycan biosynthetic process"/>
    <property type="evidence" value="ECO:0007669"/>
    <property type="project" value="TreeGrafter"/>
</dbReference>
<reference evidence="12" key="2">
    <citation type="submission" date="2025-08" db="UniProtKB">
        <authorList>
            <consortium name="Ensembl"/>
        </authorList>
    </citation>
    <scope>IDENTIFICATION</scope>
</reference>
<keyword evidence="10 11" id="KW-0119">Carbohydrate metabolism</keyword>
<keyword evidence="13" id="KW-1185">Reference proteome</keyword>
<name>A0A3P8WA00_CYNSE</name>
<dbReference type="InterPro" id="IPR018011">
    <property type="entry name" value="Carb_sulfotrans_8-10"/>
</dbReference>
<dbReference type="PANTHER" id="PTHR12137:SF4">
    <property type="entry name" value="CARBOHYDRATE SULFOTRANSFERASE 12"/>
    <property type="match status" value="1"/>
</dbReference>
<evidence type="ECO:0000256" key="2">
    <source>
        <dbReference type="ARBA" id="ARBA00006339"/>
    </source>
</evidence>
<dbReference type="GO" id="GO:0000139">
    <property type="term" value="C:Golgi membrane"/>
    <property type="evidence" value="ECO:0007669"/>
    <property type="project" value="UniProtKB-SubCell"/>
</dbReference>
<dbReference type="Proteomes" id="UP000265120">
    <property type="component" value="Chromosome 1"/>
</dbReference>
<evidence type="ECO:0000256" key="6">
    <source>
        <dbReference type="ARBA" id="ARBA00022989"/>
    </source>
</evidence>